<dbReference type="GO" id="GO:0050660">
    <property type="term" value="F:flavin adenine dinucleotide binding"/>
    <property type="evidence" value="ECO:0007669"/>
    <property type="project" value="InterPro"/>
</dbReference>
<dbReference type="PANTHER" id="PTHR11552">
    <property type="entry name" value="GLUCOSE-METHANOL-CHOLINE GMC OXIDOREDUCTASE"/>
    <property type="match status" value="1"/>
</dbReference>
<dbReference type="AlphaFoldDB" id="A0A1D2N9K2"/>
<dbReference type="Proteomes" id="UP000094527">
    <property type="component" value="Unassembled WGS sequence"/>
</dbReference>
<evidence type="ECO:0000313" key="7">
    <source>
        <dbReference type="Proteomes" id="UP000094527"/>
    </source>
</evidence>
<evidence type="ECO:0000313" key="6">
    <source>
        <dbReference type="EMBL" id="ODN01924.1"/>
    </source>
</evidence>
<evidence type="ECO:0000256" key="1">
    <source>
        <dbReference type="ARBA" id="ARBA00001974"/>
    </source>
</evidence>
<dbReference type="GO" id="GO:0016614">
    <property type="term" value="F:oxidoreductase activity, acting on CH-OH group of donors"/>
    <property type="evidence" value="ECO:0007669"/>
    <property type="project" value="InterPro"/>
</dbReference>
<dbReference type="InterPro" id="IPR000172">
    <property type="entry name" value="GMC_OxRdtase_N"/>
</dbReference>
<dbReference type="InterPro" id="IPR012132">
    <property type="entry name" value="GMC_OxRdtase"/>
</dbReference>
<proteinExistence type="inferred from homology"/>
<keyword evidence="7" id="KW-1185">Reference proteome</keyword>
<dbReference type="SUPFAM" id="SSF51905">
    <property type="entry name" value="FAD/NAD(P)-binding domain"/>
    <property type="match status" value="1"/>
</dbReference>
<keyword evidence="3" id="KW-0285">Flavoprotein</keyword>
<dbReference type="EMBL" id="LJIJ01000133">
    <property type="protein sequence ID" value="ODN01924.1"/>
    <property type="molecule type" value="Genomic_DNA"/>
</dbReference>
<evidence type="ECO:0000259" key="5">
    <source>
        <dbReference type="PROSITE" id="PS00624"/>
    </source>
</evidence>
<name>A0A1D2N9K2_ORCCI</name>
<dbReference type="PROSITE" id="PS00624">
    <property type="entry name" value="GMC_OXRED_2"/>
    <property type="match status" value="1"/>
</dbReference>
<evidence type="ECO:0000256" key="4">
    <source>
        <dbReference type="ARBA" id="ARBA00022827"/>
    </source>
</evidence>
<dbReference type="Gene3D" id="3.30.560.10">
    <property type="entry name" value="Glucose Oxidase, domain 3"/>
    <property type="match status" value="1"/>
</dbReference>
<organism evidence="6 7">
    <name type="scientific">Orchesella cincta</name>
    <name type="common">Springtail</name>
    <name type="synonym">Podura cincta</name>
    <dbReference type="NCBI Taxonomy" id="48709"/>
    <lineage>
        <taxon>Eukaryota</taxon>
        <taxon>Metazoa</taxon>
        <taxon>Ecdysozoa</taxon>
        <taxon>Arthropoda</taxon>
        <taxon>Hexapoda</taxon>
        <taxon>Collembola</taxon>
        <taxon>Entomobryomorpha</taxon>
        <taxon>Entomobryoidea</taxon>
        <taxon>Orchesellidae</taxon>
        <taxon>Orchesellinae</taxon>
        <taxon>Orchesella</taxon>
    </lineage>
</organism>
<reference evidence="6 7" key="1">
    <citation type="journal article" date="2016" name="Genome Biol. Evol.">
        <title>Gene Family Evolution Reflects Adaptation to Soil Environmental Stressors in the Genome of the Collembolan Orchesella cincta.</title>
        <authorList>
            <person name="Faddeeva-Vakhrusheva A."/>
            <person name="Derks M.F."/>
            <person name="Anvar S.Y."/>
            <person name="Agamennone V."/>
            <person name="Suring W."/>
            <person name="Smit S."/>
            <person name="van Straalen N.M."/>
            <person name="Roelofs D."/>
        </authorList>
    </citation>
    <scope>NUCLEOTIDE SEQUENCE [LARGE SCALE GENOMIC DNA]</scope>
    <source>
        <tissue evidence="6">Mixed pool</tissue>
    </source>
</reference>
<feature type="non-terminal residue" evidence="6">
    <location>
        <position position="314"/>
    </location>
</feature>
<comment type="cofactor">
    <cofactor evidence="1">
        <name>FAD</name>
        <dbReference type="ChEBI" id="CHEBI:57692"/>
    </cofactor>
</comment>
<gene>
    <name evidence="6" type="ORF">Ocin01_04758</name>
</gene>
<comment type="caution">
    <text evidence="6">The sequence shown here is derived from an EMBL/GenBank/DDBJ whole genome shotgun (WGS) entry which is preliminary data.</text>
</comment>
<evidence type="ECO:0000256" key="3">
    <source>
        <dbReference type="ARBA" id="ARBA00022630"/>
    </source>
</evidence>
<dbReference type="PANTHER" id="PTHR11552:SF147">
    <property type="entry name" value="CHOLINE DEHYDROGENASE, MITOCHONDRIAL"/>
    <property type="match status" value="1"/>
</dbReference>
<dbReference type="InterPro" id="IPR036188">
    <property type="entry name" value="FAD/NAD-bd_sf"/>
</dbReference>
<sequence>MTRAEITGDKRWSYESLLPYFKRTENYLGKGSARDRDKTLVNVFLEAAKELDYPITDLNAPFDEGFNEHCFNSHLGQRVSSYHAFLRPIEQKRKDRLTIQKFSTVTKVLIDNQNNAYGVQYEHKGHLHKVRALREVILSAGAIGSPMLLLHSGIGPSEHLQQVGIKPRVNLAGVGKNLLDHVSALVGPFTITNESFSQQHFTLVTLVGQQRHSYLASGDGPLAQSGSMASGFILSNKSFYTANQWPDIQLLLLGIPQDDEGLLTLSKAFNIDAACKAILWPNVNRDSFSIMTIVSRPSPGGKLSLASNNPFDPP</sequence>
<evidence type="ECO:0000256" key="2">
    <source>
        <dbReference type="ARBA" id="ARBA00010790"/>
    </source>
</evidence>
<accession>A0A1D2N9K2</accession>
<comment type="similarity">
    <text evidence="2">Belongs to the GMC oxidoreductase family.</text>
</comment>
<protein>
    <recommendedName>
        <fullName evidence="5">Glucose-methanol-choline oxidoreductase N-terminal domain-containing protein</fullName>
    </recommendedName>
</protein>
<keyword evidence="4" id="KW-0274">FAD</keyword>
<dbReference type="STRING" id="48709.A0A1D2N9K2"/>
<dbReference type="Pfam" id="PF00732">
    <property type="entry name" value="GMC_oxred_N"/>
    <property type="match status" value="1"/>
</dbReference>
<dbReference type="Gene3D" id="3.50.50.60">
    <property type="entry name" value="FAD/NAD(P)-binding domain"/>
    <property type="match status" value="1"/>
</dbReference>
<dbReference type="OrthoDB" id="269227at2759"/>
<feature type="domain" description="Glucose-methanol-choline oxidoreductase N-terminal" evidence="5">
    <location>
        <begin position="141"/>
        <end position="155"/>
    </location>
</feature>
<dbReference type="SUPFAM" id="SSF54373">
    <property type="entry name" value="FAD-linked reductases, C-terminal domain"/>
    <property type="match status" value="1"/>
</dbReference>